<keyword evidence="6 10" id="KW-1278">Translocase</keyword>
<dbReference type="EMBL" id="JAYMYJ010000029">
    <property type="protein sequence ID" value="MEB4589967.1"/>
    <property type="molecule type" value="Genomic_DNA"/>
</dbReference>
<comment type="subcellular location">
    <subcellularLocation>
        <location evidence="10">Cell inner membrane</location>
        <topology evidence="10">Multi-pass membrane protein</topology>
    </subcellularLocation>
</comment>
<feature type="transmembrane region" description="Helical" evidence="10">
    <location>
        <begin position="317"/>
        <end position="335"/>
    </location>
</feature>
<evidence type="ECO:0000256" key="1">
    <source>
        <dbReference type="ARBA" id="ARBA00022448"/>
    </source>
</evidence>
<keyword evidence="2 10" id="KW-0597">Phosphoprotein</keyword>
<keyword evidence="3 10" id="KW-0285">Flavoprotein</keyword>
<dbReference type="InterPro" id="IPR011303">
    <property type="entry name" value="RnfD_bac"/>
</dbReference>
<dbReference type="Pfam" id="PF03116">
    <property type="entry name" value="NQR2_RnfD_RnfE"/>
    <property type="match status" value="1"/>
</dbReference>
<dbReference type="Proteomes" id="UP001308005">
    <property type="component" value="Unassembled WGS sequence"/>
</dbReference>
<keyword evidence="8 10" id="KW-1133">Transmembrane helix</keyword>
<evidence type="ECO:0000256" key="9">
    <source>
        <dbReference type="ARBA" id="ARBA00023136"/>
    </source>
</evidence>
<gene>
    <name evidence="10" type="primary">rnfD</name>
    <name evidence="11" type="ORF">VSS37_03155</name>
</gene>
<comment type="function">
    <text evidence="10">Part of a membrane-bound complex that couples electron transfer with translocation of ions across the membrane.</text>
</comment>
<comment type="caution">
    <text evidence="11">The sequence shown here is derived from an EMBL/GenBank/DDBJ whole genome shotgun (WGS) entry which is preliminary data.</text>
</comment>
<keyword evidence="10" id="KW-0997">Cell inner membrane</keyword>
<dbReference type="NCBIfam" id="TIGR01946">
    <property type="entry name" value="rnfD"/>
    <property type="match status" value="1"/>
</dbReference>
<evidence type="ECO:0000256" key="5">
    <source>
        <dbReference type="ARBA" id="ARBA00022692"/>
    </source>
</evidence>
<comment type="similarity">
    <text evidence="10">Belongs to the NqrB/RnfD family.</text>
</comment>
<dbReference type="InterPro" id="IPR004338">
    <property type="entry name" value="NqrB/RnfD"/>
</dbReference>
<dbReference type="PANTHER" id="PTHR30578:SF0">
    <property type="entry name" value="ION-TRANSLOCATING OXIDOREDUCTASE COMPLEX SUBUNIT D"/>
    <property type="match status" value="1"/>
</dbReference>
<feature type="modified residue" description="FMN phosphoryl threonine" evidence="10">
    <location>
        <position position="176"/>
    </location>
</feature>
<keyword evidence="12" id="KW-1185">Reference proteome</keyword>
<dbReference type="EC" id="7.-.-.-" evidence="10"/>
<reference evidence="12" key="1">
    <citation type="submission" date="2023-07" db="EMBL/GenBank/DDBJ databases">
        <title>The carbon used by Thiothrix.</title>
        <authorList>
            <person name="Chen L."/>
        </authorList>
    </citation>
    <scope>NUCLEOTIDE SEQUENCE [LARGE SCALE GENOMIC DNA]</scope>
</reference>
<dbReference type="PANTHER" id="PTHR30578">
    <property type="entry name" value="ELECTRON TRANSPORT COMPLEX PROTEIN RNFD"/>
    <property type="match status" value="1"/>
</dbReference>
<dbReference type="RefSeq" id="WP_324693190.1">
    <property type="nucleotide sequence ID" value="NZ_JAYMYJ010000029.1"/>
</dbReference>
<reference evidence="11 12" key="2">
    <citation type="submission" date="2024-01" db="EMBL/GenBank/DDBJ databases">
        <authorList>
            <person name="Xie X."/>
        </authorList>
    </citation>
    <scope>NUCLEOTIDE SEQUENCE [LARGE SCALE GENOMIC DNA]</scope>
    <source>
        <strain evidence="11">SCUT-1</strain>
    </source>
</reference>
<feature type="transmembrane region" description="Helical" evidence="10">
    <location>
        <begin position="46"/>
        <end position="65"/>
    </location>
</feature>
<keyword evidence="10" id="KW-1003">Cell membrane</keyword>
<dbReference type="HAMAP" id="MF_00462">
    <property type="entry name" value="RsxD_RnfD"/>
    <property type="match status" value="1"/>
</dbReference>
<feature type="transmembrane region" description="Helical" evidence="10">
    <location>
        <begin position="95"/>
        <end position="113"/>
    </location>
</feature>
<feature type="transmembrane region" description="Helical" evidence="10">
    <location>
        <begin position="204"/>
        <end position="228"/>
    </location>
</feature>
<sequence length="358" mass="38001">MSSPMISSPHTHSGKSVQNTMLLVMLALAPATSFGLYLFGWPAINLFLVTILGCLLFEAISLRIMGKPVGKYLFDGSAILTGWLLAMSLPPSAPWWIGILGAFLAIVIGKQVFGGIGQNLFNPAMVARVALLISFPLEMTTWAHPAPLFGAQAPDFMQGLQITFGGWAPDGFSGATTLGHIRTETGQGHALSSLTGLADSSSMAIGWVGGSMGETSALLLLGGGLFLLWKQIISWRIPVSLIGTLLLLAVVMHAIHPEKFPGIEVHLLAGATLLGAFFIATDLVTSPVSPTGQLVFGAGCGLLVYVIRTWAGYPEGMAFAVLLMNALTPLIDHYMRPRIYGRDRKGEPLNYVSEGGKP</sequence>
<organism evidence="11 12">
    <name type="scientific">Candidatus Thiothrix phosphatis</name>
    <dbReference type="NCBI Taxonomy" id="3112415"/>
    <lineage>
        <taxon>Bacteria</taxon>
        <taxon>Pseudomonadati</taxon>
        <taxon>Pseudomonadota</taxon>
        <taxon>Gammaproteobacteria</taxon>
        <taxon>Thiotrichales</taxon>
        <taxon>Thiotrichaceae</taxon>
        <taxon>Thiothrix</taxon>
    </lineage>
</organism>
<evidence type="ECO:0000313" key="11">
    <source>
        <dbReference type="EMBL" id="MEB4589967.1"/>
    </source>
</evidence>
<keyword evidence="5 10" id="KW-0812">Transmembrane</keyword>
<feature type="transmembrane region" description="Helical" evidence="10">
    <location>
        <begin position="292"/>
        <end position="311"/>
    </location>
</feature>
<keyword evidence="9 10" id="KW-0472">Membrane</keyword>
<proteinExistence type="inferred from homology"/>
<evidence type="ECO:0000256" key="4">
    <source>
        <dbReference type="ARBA" id="ARBA00022643"/>
    </source>
</evidence>
<protein>
    <recommendedName>
        <fullName evidence="10">Ion-translocating oxidoreductase complex subunit D</fullName>
        <ecNumber evidence="10">7.-.-.-</ecNumber>
    </recommendedName>
    <alternativeName>
        <fullName evidence="10">Rnf electron transport complex subunit D</fullName>
    </alternativeName>
</protein>
<evidence type="ECO:0000256" key="6">
    <source>
        <dbReference type="ARBA" id="ARBA00022967"/>
    </source>
</evidence>
<evidence type="ECO:0000256" key="8">
    <source>
        <dbReference type="ARBA" id="ARBA00022989"/>
    </source>
</evidence>
<evidence type="ECO:0000256" key="10">
    <source>
        <dbReference type="HAMAP-Rule" id="MF_00462"/>
    </source>
</evidence>
<feature type="transmembrane region" description="Helical" evidence="10">
    <location>
        <begin position="120"/>
        <end position="137"/>
    </location>
</feature>
<keyword evidence="7 10" id="KW-0249">Electron transport</keyword>
<keyword evidence="1 10" id="KW-0813">Transport</keyword>
<evidence type="ECO:0000313" key="12">
    <source>
        <dbReference type="Proteomes" id="UP001308005"/>
    </source>
</evidence>
<evidence type="ECO:0000256" key="7">
    <source>
        <dbReference type="ARBA" id="ARBA00022982"/>
    </source>
</evidence>
<feature type="transmembrane region" description="Helical" evidence="10">
    <location>
        <begin position="267"/>
        <end position="285"/>
    </location>
</feature>
<feature type="transmembrane region" description="Helical" evidence="10">
    <location>
        <begin position="21"/>
        <end position="40"/>
    </location>
</feature>
<accession>A0ABU6CTY4</accession>
<comment type="cofactor">
    <cofactor evidence="10">
        <name>FMN</name>
        <dbReference type="ChEBI" id="CHEBI:58210"/>
    </cofactor>
</comment>
<evidence type="ECO:0000256" key="3">
    <source>
        <dbReference type="ARBA" id="ARBA00022630"/>
    </source>
</evidence>
<comment type="subunit">
    <text evidence="10">The complex is composed of six subunits: RnfA, RnfB, RnfC, RnfD, RnfE and RnfG.</text>
</comment>
<feature type="transmembrane region" description="Helical" evidence="10">
    <location>
        <begin position="235"/>
        <end position="255"/>
    </location>
</feature>
<evidence type="ECO:0000256" key="2">
    <source>
        <dbReference type="ARBA" id="ARBA00022553"/>
    </source>
</evidence>
<name>A0ABU6CTY4_9GAMM</name>
<keyword evidence="4 10" id="KW-0288">FMN</keyword>